<gene>
    <name evidence="1" type="ORF">E2C01_016516</name>
</gene>
<reference evidence="1 2" key="1">
    <citation type="submission" date="2019-05" db="EMBL/GenBank/DDBJ databases">
        <title>Another draft genome of Portunus trituberculatus and its Hox gene families provides insights of decapod evolution.</title>
        <authorList>
            <person name="Jeong J.-H."/>
            <person name="Song I."/>
            <person name="Kim S."/>
            <person name="Choi T."/>
            <person name="Kim D."/>
            <person name="Ryu S."/>
            <person name="Kim W."/>
        </authorList>
    </citation>
    <scope>NUCLEOTIDE SEQUENCE [LARGE SCALE GENOMIC DNA]</scope>
    <source>
        <tissue evidence="1">Muscle</tissue>
    </source>
</reference>
<evidence type="ECO:0000313" key="1">
    <source>
        <dbReference type="EMBL" id="MPC23467.1"/>
    </source>
</evidence>
<proteinExistence type="predicted"/>
<name>A0A5B7DQR3_PORTR</name>
<comment type="caution">
    <text evidence="1">The sequence shown here is derived from an EMBL/GenBank/DDBJ whole genome shotgun (WGS) entry which is preliminary data.</text>
</comment>
<sequence>MLGKVNTASETVLVQSSPVQSSSGRVISIVLGSHMSKRCLYHMGATTIPLDPQTFLVFRRCLK</sequence>
<dbReference type="EMBL" id="VSRR010001210">
    <property type="protein sequence ID" value="MPC23467.1"/>
    <property type="molecule type" value="Genomic_DNA"/>
</dbReference>
<dbReference type="AlphaFoldDB" id="A0A5B7DQR3"/>
<accession>A0A5B7DQR3</accession>
<evidence type="ECO:0000313" key="2">
    <source>
        <dbReference type="Proteomes" id="UP000324222"/>
    </source>
</evidence>
<organism evidence="1 2">
    <name type="scientific">Portunus trituberculatus</name>
    <name type="common">Swimming crab</name>
    <name type="synonym">Neptunus trituberculatus</name>
    <dbReference type="NCBI Taxonomy" id="210409"/>
    <lineage>
        <taxon>Eukaryota</taxon>
        <taxon>Metazoa</taxon>
        <taxon>Ecdysozoa</taxon>
        <taxon>Arthropoda</taxon>
        <taxon>Crustacea</taxon>
        <taxon>Multicrustacea</taxon>
        <taxon>Malacostraca</taxon>
        <taxon>Eumalacostraca</taxon>
        <taxon>Eucarida</taxon>
        <taxon>Decapoda</taxon>
        <taxon>Pleocyemata</taxon>
        <taxon>Brachyura</taxon>
        <taxon>Eubrachyura</taxon>
        <taxon>Portunoidea</taxon>
        <taxon>Portunidae</taxon>
        <taxon>Portuninae</taxon>
        <taxon>Portunus</taxon>
    </lineage>
</organism>
<protein>
    <submittedName>
        <fullName evidence="1">Uncharacterized protein</fullName>
    </submittedName>
</protein>
<dbReference type="Proteomes" id="UP000324222">
    <property type="component" value="Unassembled WGS sequence"/>
</dbReference>
<keyword evidence="2" id="KW-1185">Reference proteome</keyword>